<evidence type="ECO:0000313" key="3">
    <source>
        <dbReference type="EMBL" id="KAK7692625.1"/>
    </source>
</evidence>
<feature type="transmembrane region" description="Helical" evidence="2">
    <location>
        <begin position="450"/>
        <end position="471"/>
    </location>
</feature>
<evidence type="ECO:0000256" key="2">
    <source>
        <dbReference type="SAM" id="Phobius"/>
    </source>
</evidence>
<feature type="compositionally biased region" description="Low complexity" evidence="1">
    <location>
        <begin position="413"/>
        <end position="430"/>
    </location>
</feature>
<dbReference type="Gene3D" id="1.50.10.20">
    <property type="match status" value="1"/>
</dbReference>
<keyword evidence="2" id="KW-0812">Transmembrane</keyword>
<sequence>MASYSSSTVSLFEARMLLRTYHFLLVFFCSVYAQDLSIPTTWRKPTSNLPQENRLNLTHSLIDAFTPQYNNITGKIDALTLEQNAYILSAIASFDRLSNNTDPTNQLSVIQRFRLVQYFSGNLWQEPSWGLAAVSAYREYSDPYFLDVADTVWTVYSNFMITASDVFDGGKGHFGDGVVNIHECLGVPVTGGVLYNTSEVKEIEYGSVGALLSLSARLYEITGKAQYASVANATSEFVLNFIGDQPNINRMDIQTCSTLATTGLLVQKGYALAIEGLSVYAAVTKNDTLTQHLQKMILNVINVWRSGDGIYDGSTGGAADENIDQAYAGGPLMNALFEAWSSFPVDSDLSRLISSFMTVQFNAVVDFARLPDGTNYSPFWHPPALVHQGSLPWGQLQALFVLNTAVGMATTNQTQDSVSSSSSTAPQQTSNGSPLPQAAHTKQHLSSGTIAGVAAGGVIIIALLIAIPLLLSRRRSKRKNTKDVDILDSLETANYGEQLTFSTATPAHFPAIPNVTPFPLEKGGHVVITYATSSDPSARENIISNTTSQPIASTSRPRDSVQNYDDQPPQYEPLYDRADR</sequence>
<feature type="region of interest" description="Disordered" evidence="1">
    <location>
        <begin position="413"/>
        <end position="442"/>
    </location>
</feature>
<dbReference type="EMBL" id="JASBNA010000004">
    <property type="protein sequence ID" value="KAK7692625.1"/>
    <property type="molecule type" value="Genomic_DNA"/>
</dbReference>
<dbReference type="AlphaFoldDB" id="A0AAW0GH86"/>
<dbReference type="InterPro" id="IPR008928">
    <property type="entry name" value="6-hairpin_glycosidase_sf"/>
</dbReference>
<protein>
    <recommendedName>
        <fullName evidence="5">Glycoside hydrolase family 76 protein</fullName>
    </recommendedName>
</protein>
<dbReference type="GO" id="GO:0005975">
    <property type="term" value="P:carbohydrate metabolic process"/>
    <property type="evidence" value="ECO:0007669"/>
    <property type="project" value="InterPro"/>
</dbReference>
<name>A0AAW0GH86_9APHY</name>
<dbReference type="Proteomes" id="UP001385951">
    <property type="component" value="Unassembled WGS sequence"/>
</dbReference>
<organism evidence="3 4">
    <name type="scientific">Cerrena zonata</name>
    <dbReference type="NCBI Taxonomy" id="2478898"/>
    <lineage>
        <taxon>Eukaryota</taxon>
        <taxon>Fungi</taxon>
        <taxon>Dikarya</taxon>
        <taxon>Basidiomycota</taxon>
        <taxon>Agaricomycotina</taxon>
        <taxon>Agaricomycetes</taxon>
        <taxon>Polyporales</taxon>
        <taxon>Cerrenaceae</taxon>
        <taxon>Cerrena</taxon>
    </lineage>
</organism>
<accession>A0AAW0GH86</accession>
<feature type="region of interest" description="Disordered" evidence="1">
    <location>
        <begin position="538"/>
        <end position="580"/>
    </location>
</feature>
<feature type="compositionally biased region" description="Polar residues" evidence="1">
    <location>
        <begin position="538"/>
        <end position="565"/>
    </location>
</feature>
<reference evidence="3 4" key="1">
    <citation type="submission" date="2022-09" db="EMBL/GenBank/DDBJ databases">
        <authorList>
            <person name="Palmer J.M."/>
        </authorList>
    </citation>
    <scope>NUCLEOTIDE SEQUENCE [LARGE SCALE GENOMIC DNA]</scope>
    <source>
        <strain evidence="3 4">DSM 7382</strain>
    </source>
</reference>
<gene>
    <name evidence="3" type="ORF">QCA50_004258</name>
</gene>
<evidence type="ECO:0000313" key="4">
    <source>
        <dbReference type="Proteomes" id="UP001385951"/>
    </source>
</evidence>
<keyword evidence="4" id="KW-1185">Reference proteome</keyword>
<comment type="caution">
    <text evidence="3">The sequence shown here is derived from an EMBL/GenBank/DDBJ whole genome shotgun (WGS) entry which is preliminary data.</text>
</comment>
<keyword evidence="2" id="KW-1133">Transmembrane helix</keyword>
<dbReference type="SUPFAM" id="SSF48208">
    <property type="entry name" value="Six-hairpin glycosidases"/>
    <property type="match status" value="1"/>
</dbReference>
<evidence type="ECO:0008006" key="5">
    <source>
        <dbReference type="Google" id="ProtNLM"/>
    </source>
</evidence>
<proteinExistence type="predicted"/>
<evidence type="ECO:0000256" key="1">
    <source>
        <dbReference type="SAM" id="MobiDB-lite"/>
    </source>
</evidence>
<keyword evidence="2" id="KW-0472">Membrane</keyword>